<dbReference type="Proteomes" id="UP000792457">
    <property type="component" value="Unassembled WGS sequence"/>
</dbReference>
<evidence type="ECO:0000313" key="1">
    <source>
        <dbReference type="EMBL" id="KAG8239495.1"/>
    </source>
</evidence>
<evidence type="ECO:0000313" key="2">
    <source>
        <dbReference type="Proteomes" id="UP000792457"/>
    </source>
</evidence>
<accession>A0A8K0P813</accession>
<proteinExistence type="predicted"/>
<gene>
    <name evidence="1" type="ORF">J437_LFUL018053</name>
</gene>
<reference evidence="1" key="1">
    <citation type="submission" date="2013-04" db="EMBL/GenBank/DDBJ databases">
        <authorList>
            <person name="Qu J."/>
            <person name="Murali S.C."/>
            <person name="Bandaranaike D."/>
            <person name="Bellair M."/>
            <person name="Blankenburg K."/>
            <person name="Chao H."/>
            <person name="Dinh H."/>
            <person name="Doddapaneni H."/>
            <person name="Downs B."/>
            <person name="Dugan-Rocha S."/>
            <person name="Elkadiri S."/>
            <person name="Gnanaolivu R.D."/>
            <person name="Hernandez B."/>
            <person name="Javaid M."/>
            <person name="Jayaseelan J.C."/>
            <person name="Lee S."/>
            <person name="Li M."/>
            <person name="Ming W."/>
            <person name="Munidasa M."/>
            <person name="Muniz J."/>
            <person name="Nguyen L."/>
            <person name="Ongeri F."/>
            <person name="Osuji N."/>
            <person name="Pu L.-L."/>
            <person name="Puazo M."/>
            <person name="Qu C."/>
            <person name="Quiroz J."/>
            <person name="Raj R."/>
            <person name="Weissenberger G."/>
            <person name="Xin Y."/>
            <person name="Zou X."/>
            <person name="Han Y."/>
            <person name="Richards S."/>
            <person name="Worley K."/>
            <person name="Muzny D."/>
            <person name="Gibbs R."/>
        </authorList>
    </citation>
    <scope>NUCLEOTIDE SEQUENCE</scope>
    <source>
        <strain evidence="1">Sampled in the wild</strain>
    </source>
</reference>
<reference evidence="1" key="2">
    <citation type="submission" date="2017-10" db="EMBL/GenBank/DDBJ databases">
        <title>Ladona fulva Genome sequencing and assembly.</title>
        <authorList>
            <person name="Murali S."/>
            <person name="Richards S."/>
            <person name="Bandaranaike D."/>
            <person name="Bellair M."/>
            <person name="Blankenburg K."/>
            <person name="Chao H."/>
            <person name="Dinh H."/>
            <person name="Doddapaneni H."/>
            <person name="Dugan-Rocha S."/>
            <person name="Elkadiri S."/>
            <person name="Gnanaolivu R."/>
            <person name="Hernandez B."/>
            <person name="Skinner E."/>
            <person name="Javaid M."/>
            <person name="Lee S."/>
            <person name="Li M."/>
            <person name="Ming W."/>
            <person name="Munidasa M."/>
            <person name="Muniz J."/>
            <person name="Nguyen L."/>
            <person name="Hughes D."/>
            <person name="Osuji N."/>
            <person name="Pu L.-L."/>
            <person name="Puazo M."/>
            <person name="Qu C."/>
            <person name="Quiroz J."/>
            <person name="Raj R."/>
            <person name="Weissenberger G."/>
            <person name="Xin Y."/>
            <person name="Zou X."/>
            <person name="Han Y."/>
            <person name="Worley K."/>
            <person name="Muzny D."/>
            <person name="Gibbs R."/>
        </authorList>
    </citation>
    <scope>NUCLEOTIDE SEQUENCE</scope>
    <source>
        <strain evidence="1">Sampled in the wild</strain>
    </source>
</reference>
<keyword evidence="2" id="KW-1185">Reference proteome</keyword>
<sequence>MNHDMNHDFAIIVDLKELINLIPVSMKGSTHRSVDNNFDHKMEVQFDKGKSKLSYHLYLKKHEAGAYLMLPERTVALVGHLNSEGEGKKEGGLGGFNADVTLWLDKERHPKLKTTGSVLFDASQKGDLYTLMFYGQFAHPSLGKFSSSSDLTWRKDQTLTVKAHVNRHGSKGGVSASVCLPGQSEDYGVSAEWNHDVGTPRVEGSLAVIWPQGKQNLKSEHALEADVTVIIFQDHKTTAHCRVEFPKNKLSVAFTIAQQHGPSGKLNLCLEKKGEKHFESGLLSIIQMVAKKLLQCITKYPGL</sequence>
<protein>
    <submittedName>
        <fullName evidence="1">Uncharacterized protein</fullName>
    </submittedName>
</protein>
<name>A0A8K0P813_LADFU</name>
<organism evidence="1 2">
    <name type="scientific">Ladona fulva</name>
    <name type="common">Scarce chaser dragonfly</name>
    <name type="synonym">Libellula fulva</name>
    <dbReference type="NCBI Taxonomy" id="123851"/>
    <lineage>
        <taxon>Eukaryota</taxon>
        <taxon>Metazoa</taxon>
        <taxon>Ecdysozoa</taxon>
        <taxon>Arthropoda</taxon>
        <taxon>Hexapoda</taxon>
        <taxon>Insecta</taxon>
        <taxon>Pterygota</taxon>
        <taxon>Palaeoptera</taxon>
        <taxon>Odonata</taxon>
        <taxon>Epiprocta</taxon>
        <taxon>Anisoptera</taxon>
        <taxon>Libelluloidea</taxon>
        <taxon>Libellulidae</taxon>
        <taxon>Ladona</taxon>
    </lineage>
</organism>
<dbReference type="EMBL" id="KZ309676">
    <property type="protein sequence ID" value="KAG8239495.1"/>
    <property type="molecule type" value="Genomic_DNA"/>
</dbReference>
<comment type="caution">
    <text evidence="1">The sequence shown here is derived from an EMBL/GenBank/DDBJ whole genome shotgun (WGS) entry which is preliminary data.</text>
</comment>
<dbReference type="AlphaFoldDB" id="A0A8K0P813"/>